<feature type="compositionally biased region" description="Basic and acidic residues" evidence="1">
    <location>
        <begin position="9"/>
        <end position="24"/>
    </location>
</feature>
<proteinExistence type="predicted"/>
<feature type="region of interest" description="Disordered" evidence="1">
    <location>
        <begin position="154"/>
        <end position="181"/>
    </location>
</feature>
<dbReference type="EMBL" id="ML977323">
    <property type="protein sequence ID" value="KAF2115383.1"/>
    <property type="molecule type" value="Genomic_DNA"/>
</dbReference>
<feature type="compositionally biased region" description="Basic and acidic residues" evidence="1">
    <location>
        <begin position="233"/>
        <end position="246"/>
    </location>
</feature>
<dbReference type="Proteomes" id="UP000799770">
    <property type="component" value="Unassembled WGS sequence"/>
</dbReference>
<reference evidence="2" key="1">
    <citation type="journal article" date="2020" name="Stud. Mycol.">
        <title>101 Dothideomycetes genomes: a test case for predicting lifestyles and emergence of pathogens.</title>
        <authorList>
            <person name="Haridas S."/>
            <person name="Albert R."/>
            <person name="Binder M."/>
            <person name="Bloem J."/>
            <person name="Labutti K."/>
            <person name="Salamov A."/>
            <person name="Andreopoulos B."/>
            <person name="Baker S."/>
            <person name="Barry K."/>
            <person name="Bills G."/>
            <person name="Bluhm B."/>
            <person name="Cannon C."/>
            <person name="Castanera R."/>
            <person name="Culley D."/>
            <person name="Daum C."/>
            <person name="Ezra D."/>
            <person name="Gonzalez J."/>
            <person name="Henrissat B."/>
            <person name="Kuo A."/>
            <person name="Liang C."/>
            <person name="Lipzen A."/>
            <person name="Lutzoni F."/>
            <person name="Magnuson J."/>
            <person name="Mondo S."/>
            <person name="Nolan M."/>
            <person name="Ohm R."/>
            <person name="Pangilinan J."/>
            <person name="Park H.-J."/>
            <person name="Ramirez L."/>
            <person name="Alfaro M."/>
            <person name="Sun H."/>
            <person name="Tritt A."/>
            <person name="Yoshinaga Y."/>
            <person name="Zwiers L.-H."/>
            <person name="Turgeon B."/>
            <person name="Goodwin S."/>
            <person name="Spatafora J."/>
            <person name="Crous P."/>
            <person name="Grigoriev I."/>
        </authorList>
    </citation>
    <scope>NUCLEOTIDE SEQUENCE</scope>
    <source>
        <strain evidence="2">CBS 627.86</strain>
    </source>
</reference>
<feature type="compositionally biased region" description="Low complexity" evidence="1">
    <location>
        <begin position="170"/>
        <end position="179"/>
    </location>
</feature>
<feature type="compositionally biased region" description="Basic and acidic residues" evidence="1">
    <location>
        <begin position="154"/>
        <end position="169"/>
    </location>
</feature>
<feature type="region of interest" description="Disordered" evidence="1">
    <location>
        <begin position="206"/>
        <end position="292"/>
    </location>
</feature>
<dbReference type="AlphaFoldDB" id="A0A6A5Z8V5"/>
<name>A0A6A5Z8V5_9PLEO</name>
<feature type="compositionally biased region" description="Low complexity" evidence="1">
    <location>
        <begin position="255"/>
        <end position="266"/>
    </location>
</feature>
<feature type="compositionally biased region" description="Basic residues" evidence="1">
    <location>
        <begin position="124"/>
        <end position="142"/>
    </location>
</feature>
<feature type="region of interest" description="Disordered" evidence="1">
    <location>
        <begin position="119"/>
        <end position="142"/>
    </location>
</feature>
<evidence type="ECO:0000313" key="2">
    <source>
        <dbReference type="EMBL" id="KAF2115383.1"/>
    </source>
</evidence>
<organism evidence="2 3">
    <name type="scientific">Lophiotrema nucula</name>
    <dbReference type="NCBI Taxonomy" id="690887"/>
    <lineage>
        <taxon>Eukaryota</taxon>
        <taxon>Fungi</taxon>
        <taxon>Dikarya</taxon>
        <taxon>Ascomycota</taxon>
        <taxon>Pezizomycotina</taxon>
        <taxon>Dothideomycetes</taxon>
        <taxon>Pleosporomycetidae</taxon>
        <taxon>Pleosporales</taxon>
        <taxon>Lophiotremataceae</taxon>
        <taxon>Lophiotrema</taxon>
    </lineage>
</organism>
<evidence type="ECO:0000313" key="3">
    <source>
        <dbReference type="Proteomes" id="UP000799770"/>
    </source>
</evidence>
<keyword evidence="3" id="KW-1185">Reference proteome</keyword>
<gene>
    <name evidence="2" type="ORF">BDV96DRAFT_646386</name>
</gene>
<feature type="region of interest" description="Disordered" evidence="1">
    <location>
        <begin position="1"/>
        <end position="24"/>
    </location>
</feature>
<accession>A0A6A5Z8V5</accession>
<evidence type="ECO:0000256" key="1">
    <source>
        <dbReference type="SAM" id="MobiDB-lite"/>
    </source>
</evidence>
<sequence length="385" mass="43261">MYPYIDNKAGAEDNPRHGHQPDRYTRHIPTSQQLALQDARKSPIDLAAGLSHVKADLARYDDRYEEVHIMIAVDHYRDANGDTHIYARKKVHLVEQPLSNIRPSDWEEDSTGITRQYHKEQRASRRYGYKQQRKSLPSRRSLMKHALMQAARSVEKKMESFGPDRDSGHRSSASSVSTRSYRDVFREIRSETARFVQIQYCEQDLPPLSPYPPQEPAAAAAKRSGRQSSNCKQVDEPTLRILEGDARAIATASPDSLSRSLASRSQDQARRRSIGRRAGTGPSLLIQGSYRGPEHSLPVSCKSVLHHDVESQHLTSVEEDTASSCDSMVVHQDPGSPQQLPPRLDLVAVPAYGDRLTSWREAGVDLGRMPGDGYRRGIRDGVPLR</sequence>
<protein>
    <submittedName>
        <fullName evidence="2">Uncharacterized protein</fullName>
    </submittedName>
</protein>